<organism evidence="1 2">
    <name type="scientific">Laodelphax striatellus</name>
    <name type="common">Small brown planthopper</name>
    <name type="synonym">Delphax striatella</name>
    <dbReference type="NCBI Taxonomy" id="195883"/>
    <lineage>
        <taxon>Eukaryota</taxon>
        <taxon>Metazoa</taxon>
        <taxon>Ecdysozoa</taxon>
        <taxon>Arthropoda</taxon>
        <taxon>Hexapoda</taxon>
        <taxon>Insecta</taxon>
        <taxon>Pterygota</taxon>
        <taxon>Neoptera</taxon>
        <taxon>Paraneoptera</taxon>
        <taxon>Hemiptera</taxon>
        <taxon>Auchenorrhyncha</taxon>
        <taxon>Fulgoroidea</taxon>
        <taxon>Delphacidae</taxon>
        <taxon>Criomorphinae</taxon>
        <taxon>Laodelphax</taxon>
    </lineage>
</organism>
<dbReference type="Proteomes" id="UP000291343">
    <property type="component" value="Unassembled WGS sequence"/>
</dbReference>
<evidence type="ECO:0000313" key="1">
    <source>
        <dbReference type="EMBL" id="RZF44517.1"/>
    </source>
</evidence>
<dbReference type="InParanoid" id="A0A482XFK2"/>
<name>A0A482XFK2_LAOST</name>
<keyword evidence="2" id="KW-1185">Reference proteome</keyword>
<dbReference type="EMBL" id="QKKF02010496">
    <property type="protein sequence ID" value="RZF44517.1"/>
    <property type="molecule type" value="Genomic_DNA"/>
</dbReference>
<dbReference type="AlphaFoldDB" id="A0A482XFK2"/>
<proteinExistence type="predicted"/>
<evidence type="ECO:0000313" key="2">
    <source>
        <dbReference type="Proteomes" id="UP000291343"/>
    </source>
</evidence>
<protein>
    <submittedName>
        <fullName evidence="1">Uncharacterized protein</fullName>
    </submittedName>
</protein>
<gene>
    <name evidence="1" type="ORF">LSTR_LSTR002290</name>
</gene>
<comment type="caution">
    <text evidence="1">The sequence shown here is derived from an EMBL/GenBank/DDBJ whole genome shotgun (WGS) entry which is preliminary data.</text>
</comment>
<accession>A0A482XFK2</accession>
<reference evidence="1 2" key="1">
    <citation type="journal article" date="2017" name="Gigascience">
        <title>Genome sequence of the small brown planthopper, Laodelphax striatellus.</title>
        <authorList>
            <person name="Zhu J."/>
            <person name="Jiang F."/>
            <person name="Wang X."/>
            <person name="Yang P."/>
            <person name="Bao Y."/>
            <person name="Zhao W."/>
            <person name="Wang W."/>
            <person name="Lu H."/>
            <person name="Wang Q."/>
            <person name="Cui N."/>
            <person name="Li J."/>
            <person name="Chen X."/>
            <person name="Luo L."/>
            <person name="Yu J."/>
            <person name="Kang L."/>
            <person name="Cui F."/>
        </authorList>
    </citation>
    <scope>NUCLEOTIDE SEQUENCE [LARGE SCALE GENOMIC DNA]</scope>
    <source>
        <strain evidence="1">Lst14</strain>
    </source>
</reference>
<sequence>MIPNAKVKLFKARLISFKHGSAVSLCIHTQLDVVMCSDFRMVVMWGADQLSCGKARGNNAASRLFERRTRKSKRLLDF</sequence>